<name>A0A0M6Y4R2_9HYPH</name>
<organism evidence="1 2">
    <name type="scientific">Roseibium aggregatum</name>
    <dbReference type="NCBI Taxonomy" id="187304"/>
    <lineage>
        <taxon>Bacteria</taxon>
        <taxon>Pseudomonadati</taxon>
        <taxon>Pseudomonadota</taxon>
        <taxon>Alphaproteobacteria</taxon>
        <taxon>Hyphomicrobiales</taxon>
        <taxon>Stappiaceae</taxon>
        <taxon>Roseibium</taxon>
    </lineage>
</organism>
<gene>
    <name evidence="1" type="ORF">LAL4801_02710</name>
</gene>
<dbReference type="Pfam" id="PF04244">
    <property type="entry name" value="DPRP"/>
    <property type="match status" value="1"/>
</dbReference>
<dbReference type="PANTHER" id="PTHR38657">
    <property type="entry name" value="SLR1343 PROTEIN"/>
    <property type="match status" value="1"/>
</dbReference>
<dbReference type="GO" id="GO:0016829">
    <property type="term" value="F:lyase activity"/>
    <property type="evidence" value="ECO:0007669"/>
    <property type="project" value="UniProtKB-KW"/>
</dbReference>
<dbReference type="SUPFAM" id="SSF48173">
    <property type="entry name" value="Cryptochrome/photolyase FAD-binding domain"/>
    <property type="match status" value="1"/>
</dbReference>
<keyword evidence="2" id="KW-1185">Reference proteome</keyword>
<keyword evidence="1" id="KW-0456">Lyase</keyword>
<dbReference type="Gene3D" id="1.25.40.80">
    <property type="match status" value="1"/>
</dbReference>
<dbReference type="Gene3D" id="3.40.50.620">
    <property type="entry name" value="HUPs"/>
    <property type="match status" value="1"/>
</dbReference>
<dbReference type="OrthoDB" id="5288100at2"/>
<dbReference type="InterPro" id="IPR036134">
    <property type="entry name" value="Crypto/Photolyase_FAD-like_sf"/>
</dbReference>
<dbReference type="InterPro" id="IPR014729">
    <property type="entry name" value="Rossmann-like_a/b/a_fold"/>
</dbReference>
<dbReference type="Proteomes" id="UP000048926">
    <property type="component" value="Unassembled WGS sequence"/>
</dbReference>
<dbReference type="InterPro" id="IPR052551">
    <property type="entry name" value="UV-DNA_repair_photolyase"/>
</dbReference>
<sequence length="518" mass="59389">MTETNHCRSLVLVLGDQLSLDLSSLKRADPAHDRVLMIEVMAEATYVRHHKKKIVFLFSAMRHFAEELKEAGWTVDYVKLNDPANSGSFKGEVKRACERLRPQRMVVTEPGEWRVLEDMRSWSDAFSLPVEILTDTRFFSTVADFRAWADGRKQLRMEYFYREMRRSTGLLMDGDKPAGGKWNYDADNRKPAQPDLFMPEPKRFKPDAITQEVLDLVASRFSGHIGDLEPFWFAVTRKDAEEACEHFLADMLADFGTYQDAMLSGRKFLFHSVLSAYLNAGLLDAKVLCRKVEEAWKADKVPLNAAEGFIRQILGWREYVRGIYWLKMPDYVDSNALGADRPLPDFYWTGQTRMRCLSEAIGQTLEEAYAHHIQRLMVTGNFALLAGVRPKEVHEWYLMVYADAYEWVEAPNTIGMSQFADGGLLGSKPYVSSGNYIDRMSDYCGACSYDVKQKTGPKACPFNALYWDFLDRNKDVLKGNPRLGQPYASWHRMGPEKQQLLKESAADFLKRLFEGEDV</sequence>
<dbReference type="InterPro" id="IPR007357">
    <property type="entry name" value="PhrB-like"/>
</dbReference>
<dbReference type="RefSeq" id="WP_055657049.1">
    <property type="nucleotide sequence ID" value="NZ_CXST01000002.1"/>
</dbReference>
<dbReference type="AlphaFoldDB" id="A0A0M6Y4R2"/>
<evidence type="ECO:0000313" key="1">
    <source>
        <dbReference type="EMBL" id="CTQ44267.1"/>
    </source>
</evidence>
<dbReference type="EMBL" id="CXST01000002">
    <property type="protein sequence ID" value="CTQ44267.1"/>
    <property type="molecule type" value="Genomic_DNA"/>
</dbReference>
<accession>A0A0M6Y4R2</accession>
<dbReference type="STRING" id="187304.B0E33_09740"/>
<dbReference type="Gene3D" id="1.10.579.10">
    <property type="entry name" value="DNA Cyclobutane Dipyrimidine Photolyase, subunit A, domain 3"/>
    <property type="match status" value="1"/>
</dbReference>
<protein>
    <submittedName>
        <fullName evidence="1">Deoxyribodipyrimidine photo-lyase-related protein</fullName>
    </submittedName>
</protein>
<proteinExistence type="predicted"/>
<dbReference type="Gene3D" id="1.10.10.1710">
    <property type="entry name" value="Deoxyribodipyrimidine photolyase-related"/>
    <property type="match status" value="1"/>
</dbReference>
<dbReference type="PANTHER" id="PTHR38657:SF1">
    <property type="entry name" value="SLR1343 PROTEIN"/>
    <property type="match status" value="1"/>
</dbReference>
<reference evidence="2" key="1">
    <citation type="submission" date="2015-07" db="EMBL/GenBank/DDBJ databases">
        <authorList>
            <person name="Rodrigo-Torres Lidia"/>
            <person name="Arahal R.David."/>
        </authorList>
    </citation>
    <scope>NUCLEOTIDE SEQUENCE [LARGE SCALE GENOMIC DNA]</scope>
    <source>
        <strain evidence="2">CECT 4801</strain>
    </source>
</reference>
<evidence type="ECO:0000313" key="2">
    <source>
        <dbReference type="Proteomes" id="UP000048926"/>
    </source>
</evidence>